<dbReference type="GO" id="GO:0006629">
    <property type="term" value="P:lipid metabolic process"/>
    <property type="evidence" value="ECO:0007669"/>
    <property type="project" value="InterPro"/>
</dbReference>
<dbReference type="EMBL" id="UINC01018653">
    <property type="protein sequence ID" value="SVA78538.1"/>
    <property type="molecule type" value="Genomic_DNA"/>
</dbReference>
<dbReference type="CDD" id="cd00519">
    <property type="entry name" value="Lipase_3"/>
    <property type="match status" value="1"/>
</dbReference>
<evidence type="ECO:0000259" key="1">
    <source>
        <dbReference type="Pfam" id="PF01764"/>
    </source>
</evidence>
<name>A0A381YND7_9ZZZZ</name>
<dbReference type="Pfam" id="PF01764">
    <property type="entry name" value="Lipase_3"/>
    <property type="match status" value="1"/>
</dbReference>
<feature type="domain" description="Fungal lipase-type" evidence="1">
    <location>
        <begin position="63"/>
        <end position="184"/>
    </location>
</feature>
<dbReference type="InterPro" id="IPR029058">
    <property type="entry name" value="AB_hydrolase_fold"/>
</dbReference>
<evidence type="ECO:0000313" key="2">
    <source>
        <dbReference type="EMBL" id="SVA78538.1"/>
    </source>
</evidence>
<accession>A0A381YND7</accession>
<dbReference type="InterPro" id="IPR002921">
    <property type="entry name" value="Fungal_lipase-type"/>
</dbReference>
<dbReference type="PANTHER" id="PTHR45856">
    <property type="entry name" value="ALPHA/BETA-HYDROLASES SUPERFAMILY PROTEIN"/>
    <property type="match status" value="1"/>
</dbReference>
<sequence length="221" mass="25430">MLIVGRPWNNWNRIMQIVPDWAFDSGRVTTMASHQELSEICQESYRRSDFEEANIEVVVKKNVFAFRGTDEPLDALRDLRIIPLWTKELGWCPAGFLRASKRLVNKVTSTCLEYGIDHQNIELTGHSLGGAVALIVGALLMRDEIKPFQIVTFGAPRCGRLKILDEVPVTQYRHGKDMVPLVPPLMRRHNKMLEYGKPGSSYIRDHYMINYVEMDKSPEHY</sequence>
<dbReference type="Gene3D" id="3.40.50.1820">
    <property type="entry name" value="alpha/beta hydrolase"/>
    <property type="match status" value="1"/>
</dbReference>
<dbReference type="AlphaFoldDB" id="A0A381YND7"/>
<protein>
    <recommendedName>
        <fullName evidence="1">Fungal lipase-type domain-containing protein</fullName>
    </recommendedName>
</protein>
<dbReference type="InterPro" id="IPR051218">
    <property type="entry name" value="Sec_MonoDiacylglyc_Lipase"/>
</dbReference>
<organism evidence="2">
    <name type="scientific">marine metagenome</name>
    <dbReference type="NCBI Taxonomy" id="408172"/>
    <lineage>
        <taxon>unclassified sequences</taxon>
        <taxon>metagenomes</taxon>
        <taxon>ecological metagenomes</taxon>
    </lineage>
</organism>
<reference evidence="2" key="1">
    <citation type="submission" date="2018-05" db="EMBL/GenBank/DDBJ databases">
        <authorList>
            <person name="Lanie J.A."/>
            <person name="Ng W.-L."/>
            <person name="Kazmierczak K.M."/>
            <person name="Andrzejewski T.M."/>
            <person name="Davidsen T.M."/>
            <person name="Wayne K.J."/>
            <person name="Tettelin H."/>
            <person name="Glass J.I."/>
            <person name="Rusch D."/>
            <person name="Podicherti R."/>
            <person name="Tsui H.-C.T."/>
            <person name="Winkler M.E."/>
        </authorList>
    </citation>
    <scope>NUCLEOTIDE SEQUENCE</scope>
</reference>
<proteinExistence type="predicted"/>
<gene>
    <name evidence="2" type="ORF">METZ01_LOCUS131392</name>
</gene>
<dbReference type="SUPFAM" id="SSF53474">
    <property type="entry name" value="alpha/beta-Hydrolases"/>
    <property type="match status" value="1"/>
</dbReference>
<dbReference type="PANTHER" id="PTHR45856:SF24">
    <property type="entry name" value="FUNGAL LIPASE-LIKE DOMAIN-CONTAINING PROTEIN"/>
    <property type="match status" value="1"/>
</dbReference>